<feature type="transmembrane region" description="Helical" evidence="2">
    <location>
        <begin position="200"/>
        <end position="222"/>
    </location>
</feature>
<dbReference type="Proteomes" id="UP000589626">
    <property type="component" value="Unassembled WGS sequence"/>
</dbReference>
<dbReference type="RefSeq" id="WP_183593681.1">
    <property type="nucleotide sequence ID" value="NZ_JACHWR010000002.1"/>
</dbReference>
<comment type="caution">
    <text evidence="4">The sequence shown here is derived from an EMBL/GenBank/DDBJ whole genome shotgun (WGS) entry which is preliminary data.</text>
</comment>
<name>A0A7W4VY57_9ACTN</name>
<organism evidence="4 5">
    <name type="scientific">Nocardioides soli</name>
    <dbReference type="NCBI Taxonomy" id="1036020"/>
    <lineage>
        <taxon>Bacteria</taxon>
        <taxon>Bacillati</taxon>
        <taxon>Actinomycetota</taxon>
        <taxon>Actinomycetes</taxon>
        <taxon>Propionibacteriales</taxon>
        <taxon>Nocardioidaceae</taxon>
        <taxon>Nocardioides</taxon>
    </lineage>
</organism>
<proteinExistence type="predicted"/>
<evidence type="ECO:0000313" key="4">
    <source>
        <dbReference type="EMBL" id="MBB3043927.1"/>
    </source>
</evidence>
<dbReference type="InterPro" id="IPR023346">
    <property type="entry name" value="Lysozyme-like_dom_sf"/>
</dbReference>
<evidence type="ECO:0000259" key="3">
    <source>
        <dbReference type="Pfam" id="PF18896"/>
    </source>
</evidence>
<sequence>MGTLTPAYVFRLARGAGLSRPRAVIATAIAMAESGLDPGAEGDVALADATWGPSLGLWQIRSVRAQTGTGRARDAQHLRDPAFNAVAMDVISNHGADFSPWSVYKSGAYRQYLDEAEAAARGGPLSSTPATPGSSTAPPAGSPAGGGVSVAGIKVPGIPGIPGVPDPGDVLGGAGDLLSGIGGGALDVAQGVVGLLVKELAPAVLIGAGVLGGFAIIAIGLWRGTEETR</sequence>
<keyword evidence="2" id="KW-0472">Membrane</keyword>
<feature type="region of interest" description="Disordered" evidence="1">
    <location>
        <begin position="120"/>
        <end position="148"/>
    </location>
</feature>
<dbReference type="EMBL" id="JACHWR010000002">
    <property type="protein sequence ID" value="MBB3043927.1"/>
    <property type="molecule type" value="Genomic_DNA"/>
</dbReference>
<keyword evidence="2" id="KW-0812">Transmembrane</keyword>
<feature type="compositionally biased region" description="Low complexity" evidence="1">
    <location>
        <begin position="122"/>
        <end position="139"/>
    </location>
</feature>
<dbReference type="SUPFAM" id="SSF53955">
    <property type="entry name" value="Lysozyme-like"/>
    <property type="match status" value="1"/>
</dbReference>
<evidence type="ECO:0000256" key="1">
    <source>
        <dbReference type="SAM" id="MobiDB-lite"/>
    </source>
</evidence>
<gene>
    <name evidence="4" type="ORF">FHU40_003745</name>
</gene>
<evidence type="ECO:0000313" key="5">
    <source>
        <dbReference type="Proteomes" id="UP000589626"/>
    </source>
</evidence>
<dbReference type="Pfam" id="PF18896">
    <property type="entry name" value="SLT_3"/>
    <property type="match status" value="1"/>
</dbReference>
<feature type="domain" description="Transglycosylase SLT" evidence="3">
    <location>
        <begin position="11"/>
        <end position="102"/>
    </location>
</feature>
<accession>A0A7W4VY57</accession>
<dbReference type="InterPro" id="IPR043992">
    <property type="entry name" value="SLT_3"/>
</dbReference>
<dbReference type="AlphaFoldDB" id="A0A7W4VY57"/>
<keyword evidence="5" id="KW-1185">Reference proteome</keyword>
<evidence type="ECO:0000256" key="2">
    <source>
        <dbReference type="SAM" id="Phobius"/>
    </source>
</evidence>
<protein>
    <recommendedName>
        <fullName evidence="3">Transglycosylase SLT domain-containing protein</fullName>
    </recommendedName>
</protein>
<reference evidence="4 5" key="1">
    <citation type="submission" date="2020-08" db="EMBL/GenBank/DDBJ databases">
        <title>Sequencing the genomes of 1000 actinobacteria strains.</title>
        <authorList>
            <person name="Klenk H.-P."/>
        </authorList>
    </citation>
    <scope>NUCLEOTIDE SEQUENCE [LARGE SCALE GENOMIC DNA]</scope>
    <source>
        <strain evidence="4 5">DSM 105498</strain>
    </source>
</reference>
<keyword evidence="2" id="KW-1133">Transmembrane helix</keyword>